<comment type="similarity">
    <text evidence="3">Belongs to the peroxisomal targeting signal receptor family.</text>
</comment>
<dbReference type="InterPro" id="IPR024111">
    <property type="entry name" value="PEX5/PEX5L"/>
</dbReference>
<dbReference type="GO" id="GO:0016560">
    <property type="term" value="P:protein import into peroxisome matrix, docking"/>
    <property type="evidence" value="ECO:0007669"/>
    <property type="project" value="TreeGrafter"/>
</dbReference>
<dbReference type="PANTHER" id="PTHR10130:SF0">
    <property type="entry name" value="GH08708P"/>
    <property type="match status" value="1"/>
</dbReference>
<sequence>MSPAPAAWAADFLQQTPVHNPLKEAFFNGEQHSQQRGNNQIHSSLAGVSQQGSVAWQPSVLGFPSRMASMPMQAYPMLDPGQQASTEVDASQWDEAFQSHEGLLHSEAAVSDPMQDTSRPLNDADELARAAASVIDAVQYERNPKFQNSQFLGLMKQLRDREMVVEGDTMVPVEEASSTSGGWATELQKSATDVKGKGRALEPLRMTVNESDIYSIGAQNRPTEFDLSGRSEVFGPAEEEIDAYFRTDNDDYINYWRGPESQGARFQSSTTPPAVLAEWDKLQRDWDIFEATATGIKPISNYQFQANNPYVLGEASRHHNMHSTLSAASLELQSVLELEAAVQRDPYNATAWFSLGVKQQENEREQKALHALRRALELDSTHLPAWLALAISHTNDGNRRGSYEAIRSWVQHNVRYREAVEAYRASHGDMEDFNMAQTGNSDSLVECLIAMARSDISGEIDADIQIALAILMNTNEVSFYLHGRM</sequence>
<dbReference type="InterPro" id="IPR019734">
    <property type="entry name" value="TPR_rpt"/>
</dbReference>
<comment type="subcellular location">
    <subcellularLocation>
        <location evidence="2">Cytoplasm</location>
    </subcellularLocation>
    <subcellularLocation>
        <location evidence="1">Peroxisome</location>
    </subcellularLocation>
</comment>
<protein>
    <submittedName>
        <fullName evidence="9">Uncharacterized protein</fullName>
    </submittedName>
</protein>
<dbReference type="SUPFAM" id="SSF48452">
    <property type="entry name" value="TPR-like"/>
    <property type="match status" value="1"/>
</dbReference>
<keyword evidence="5" id="KW-0677">Repeat</keyword>
<dbReference type="AlphaFoldDB" id="A0A2R6PYV6"/>
<dbReference type="InterPro" id="IPR011990">
    <property type="entry name" value="TPR-like_helical_dom_sf"/>
</dbReference>
<comment type="caution">
    <text evidence="9">The sequence shown here is derived from an EMBL/GenBank/DDBJ whole genome shotgun (WGS) entry which is preliminary data.</text>
</comment>
<proteinExistence type="inferred from homology"/>
<name>A0A2R6PYV6_9APHY</name>
<organism evidence="9 10">
    <name type="scientific">Hermanssonia centrifuga</name>
    <dbReference type="NCBI Taxonomy" id="98765"/>
    <lineage>
        <taxon>Eukaryota</taxon>
        <taxon>Fungi</taxon>
        <taxon>Dikarya</taxon>
        <taxon>Basidiomycota</taxon>
        <taxon>Agaricomycotina</taxon>
        <taxon>Agaricomycetes</taxon>
        <taxon>Polyporales</taxon>
        <taxon>Meruliaceae</taxon>
        <taxon>Hermanssonia</taxon>
    </lineage>
</organism>
<evidence type="ECO:0000313" key="10">
    <source>
        <dbReference type="Proteomes" id="UP000186601"/>
    </source>
</evidence>
<dbReference type="GO" id="GO:0005052">
    <property type="term" value="F:peroxisome matrix targeting signal-1 binding"/>
    <property type="evidence" value="ECO:0007669"/>
    <property type="project" value="TreeGrafter"/>
</dbReference>
<keyword evidence="6 8" id="KW-0802">TPR repeat</keyword>
<evidence type="ECO:0000313" key="9">
    <source>
        <dbReference type="EMBL" id="PSR98918.1"/>
    </source>
</evidence>
<evidence type="ECO:0000256" key="3">
    <source>
        <dbReference type="ARBA" id="ARBA00005348"/>
    </source>
</evidence>
<gene>
    <name evidence="9" type="ORF">PHLCEN_2v4238</name>
</gene>
<keyword evidence="4" id="KW-0963">Cytoplasm</keyword>
<evidence type="ECO:0000256" key="6">
    <source>
        <dbReference type="ARBA" id="ARBA00022803"/>
    </source>
</evidence>
<evidence type="ECO:0000256" key="2">
    <source>
        <dbReference type="ARBA" id="ARBA00004496"/>
    </source>
</evidence>
<dbReference type="OrthoDB" id="10006023at2759"/>
<accession>A0A2R6PYV6</accession>
<evidence type="ECO:0000256" key="4">
    <source>
        <dbReference type="ARBA" id="ARBA00022490"/>
    </source>
</evidence>
<dbReference type="Gene3D" id="1.25.40.10">
    <property type="entry name" value="Tetratricopeptide repeat domain"/>
    <property type="match status" value="1"/>
</dbReference>
<dbReference type="Proteomes" id="UP000186601">
    <property type="component" value="Unassembled WGS sequence"/>
</dbReference>
<dbReference type="PROSITE" id="PS50005">
    <property type="entry name" value="TPR"/>
    <property type="match status" value="1"/>
</dbReference>
<reference evidence="9 10" key="1">
    <citation type="submission" date="2018-02" db="EMBL/GenBank/DDBJ databases">
        <title>Genome sequence of the basidiomycete white-rot fungus Phlebia centrifuga.</title>
        <authorList>
            <person name="Granchi Z."/>
            <person name="Peng M."/>
            <person name="de Vries R.P."/>
            <person name="Hilden K."/>
            <person name="Makela M.R."/>
            <person name="Grigoriev I."/>
            <person name="Riley R."/>
        </authorList>
    </citation>
    <scope>NUCLEOTIDE SEQUENCE [LARGE SCALE GENOMIC DNA]</scope>
    <source>
        <strain evidence="9 10">FBCC195</strain>
    </source>
</reference>
<dbReference type="GO" id="GO:0005778">
    <property type="term" value="C:peroxisomal membrane"/>
    <property type="evidence" value="ECO:0007669"/>
    <property type="project" value="TreeGrafter"/>
</dbReference>
<evidence type="ECO:0000256" key="5">
    <source>
        <dbReference type="ARBA" id="ARBA00022737"/>
    </source>
</evidence>
<dbReference type="PANTHER" id="PTHR10130">
    <property type="entry name" value="PEROXISOMAL TARGETING SIGNAL 1 RECEPTOR PEX5"/>
    <property type="match status" value="1"/>
</dbReference>
<evidence type="ECO:0000256" key="8">
    <source>
        <dbReference type="PROSITE-ProRule" id="PRU00339"/>
    </source>
</evidence>
<dbReference type="EMBL" id="MLYV02000429">
    <property type="protein sequence ID" value="PSR98918.1"/>
    <property type="molecule type" value="Genomic_DNA"/>
</dbReference>
<evidence type="ECO:0000256" key="1">
    <source>
        <dbReference type="ARBA" id="ARBA00004275"/>
    </source>
</evidence>
<evidence type="ECO:0000256" key="7">
    <source>
        <dbReference type="ARBA" id="ARBA00023140"/>
    </source>
</evidence>
<dbReference type="GO" id="GO:0005829">
    <property type="term" value="C:cytosol"/>
    <property type="evidence" value="ECO:0007669"/>
    <property type="project" value="TreeGrafter"/>
</dbReference>
<dbReference type="STRING" id="98765.A0A2R6PYV6"/>
<dbReference type="SMART" id="SM00028">
    <property type="entry name" value="TPR"/>
    <property type="match status" value="1"/>
</dbReference>
<keyword evidence="10" id="KW-1185">Reference proteome</keyword>
<feature type="repeat" description="TPR" evidence="8">
    <location>
        <begin position="349"/>
        <end position="382"/>
    </location>
</feature>
<keyword evidence="7" id="KW-0576">Peroxisome</keyword>